<keyword evidence="4" id="KW-0963">Cytoplasm</keyword>
<evidence type="ECO:0000256" key="2">
    <source>
        <dbReference type="ARBA" id="ARBA00009021"/>
    </source>
</evidence>
<dbReference type="Proteomes" id="UP000765509">
    <property type="component" value="Unassembled WGS sequence"/>
</dbReference>
<dbReference type="GO" id="GO:0008380">
    <property type="term" value="P:RNA splicing"/>
    <property type="evidence" value="ECO:0007669"/>
    <property type="project" value="UniProtKB-KW"/>
</dbReference>
<accession>A0A9Q3FWT7</accession>
<evidence type="ECO:0000256" key="8">
    <source>
        <dbReference type="ARBA" id="ARBA00032518"/>
    </source>
</evidence>
<organism evidence="10 11">
    <name type="scientific">Austropuccinia psidii MF-1</name>
    <dbReference type="NCBI Taxonomy" id="1389203"/>
    <lineage>
        <taxon>Eukaryota</taxon>
        <taxon>Fungi</taxon>
        <taxon>Dikarya</taxon>
        <taxon>Basidiomycota</taxon>
        <taxon>Pucciniomycotina</taxon>
        <taxon>Pucciniomycetes</taxon>
        <taxon>Pucciniales</taxon>
        <taxon>Sphaerophragmiaceae</taxon>
        <taxon>Austropuccinia</taxon>
    </lineage>
</organism>
<dbReference type="GO" id="GO:0031122">
    <property type="term" value="P:cytoplasmic microtubule organization"/>
    <property type="evidence" value="ECO:0007669"/>
    <property type="project" value="TreeGrafter"/>
</dbReference>
<evidence type="ECO:0000256" key="4">
    <source>
        <dbReference type="ARBA" id="ARBA00022490"/>
    </source>
</evidence>
<comment type="caution">
    <text evidence="10">The sequence shown here is derived from an EMBL/GenBank/DDBJ whole genome shotgun (WGS) entry which is preliminary data.</text>
</comment>
<keyword evidence="7" id="KW-0508">mRNA splicing</keyword>
<protein>
    <recommendedName>
        <fullName evidence="3">Cysteine-rich PDZ-binding protein</fullName>
    </recommendedName>
    <alternativeName>
        <fullName evidence="8">Cysteine-rich interactor of PDZ three</fullName>
    </alternativeName>
</protein>
<evidence type="ECO:0000256" key="1">
    <source>
        <dbReference type="ARBA" id="ARBA00004496"/>
    </source>
</evidence>
<keyword evidence="5" id="KW-0507">mRNA processing</keyword>
<dbReference type="InterPro" id="IPR019367">
    <property type="entry name" value="PDZ-binding_CRIPT"/>
</dbReference>
<evidence type="ECO:0000313" key="11">
    <source>
        <dbReference type="Proteomes" id="UP000765509"/>
    </source>
</evidence>
<sequence length="118" mass="13317">MCQRKFSKSSSLATPEVKGIIGSSNNLNQFQNRKIGENKLLTSKNRYTPYASTSTSKSTSLKNSSQSLMGKCLTCKSNVTRPAAKYCQNCAYKKVILISFSFPYAFFSYFFIHFITFN</sequence>
<gene>
    <name evidence="10" type="ORF">O181_084596</name>
</gene>
<comment type="subcellular location">
    <subcellularLocation>
        <location evidence="1">Cytoplasm</location>
    </subcellularLocation>
</comment>
<keyword evidence="9" id="KW-0812">Transmembrane</keyword>
<keyword evidence="6" id="KW-0747">Spliceosome</keyword>
<keyword evidence="9" id="KW-0472">Membrane</keyword>
<evidence type="ECO:0000313" key="10">
    <source>
        <dbReference type="EMBL" id="MBW0544881.1"/>
    </source>
</evidence>
<evidence type="ECO:0000256" key="6">
    <source>
        <dbReference type="ARBA" id="ARBA00022728"/>
    </source>
</evidence>
<dbReference type="GO" id="GO:0006397">
    <property type="term" value="P:mRNA processing"/>
    <property type="evidence" value="ECO:0007669"/>
    <property type="project" value="UniProtKB-KW"/>
</dbReference>
<feature type="transmembrane region" description="Helical" evidence="9">
    <location>
        <begin position="95"/>
        <end position="115"/>
    </location>
</feature>
<keyword evidence="11" id="KW-1185">Reference proteome</keyword>
<comment type="similarity">
    <text evidence="2">Belongs to the CRIPT family.</text>
</comment>
<dbReference type="EMBL" id="AVOT02049729">
    <property type="protein sequence ID" value="MBW0544881.1"/>
    <property type="molecule type" value="Genomic_DNA"/>
</dbReference>
<dbReference type="AlphaFoldDB" id="A0A9Q3FWT7"/>
<evidence type="ECO:0000256" key="5">
    <source>
        <dbReference type="ARBA" id="ARBA00022664"/>
    </source>
</evidence>
<dbReference type="GO" id="GO:0008017">
    <property type="term" value="F:microtubule binding"/>
    <property type="evidence" value="ECO:0007669"/>
    <property type="project" value="TreeGrafter"/>
</dbReference>
<dbReference type="PANTHER" id="PTHR11805:SF1">
    <property type="entry name" value="CYSTEINE-RICH PDZ-BINDING PROTEIN"/>
    <property type="match status" value="1"/>
</dbReference>
<proteinExistence type="inferred from homology"/>
<name>A0A9Q3FWT7_9BASI</name>
<dbReference type="GO" id="GO:0005737">
    <property type="term" value="C:cytoplasm"/>
    <property type="evidence" value="ECO:0007669"/>
    <property type="project" value="UniProtKB-SubCell"/>
</dbReference>
<evidence type="ECO:0000256" key="3">
    <source>
        <dbReference type="ARBA" id="ARBA00018615"/>
    </source>
</evidence>
<keyword evidence="9" id="KW-1133">Transmembrane helix</keyword>
<dbReference type="OrthoDB" id="147332at2759"/>
<evidence type="ECO:0000256" key="9">
    <source>
        <dbReference type="SAM" id="Phobius"/>
    </source>
</evidence>
<dbReference type="PANTHER" id="PTHR11805">
    <property type="entry name" value="CYSTEINE-RICH PDZ-BINDING PROTEIN"/>
    <property type="match status" value="1"/>
</dbReference>
<reference evidence="10" key="1">
    <citation type="submission" date="2021-03" db="EMBL/GenBank/DDBJ databases">
        <title>Draft genome sequence of rust myrtle Austropuccinia psidii MF-1, a brazilian biotype.</title>
        <authorList>
            <person name="Quecine M.C."/>
            <person name="Pachon D.M.R."/>
            <person name="Bonatelli M.L."/>
            <person name="Correr F.H."/>
            <person name="Franceschini L.M."/>
            <person name="Leite T.F."/>
            <person name="Margarido G.R.A."/>
            <person name="Almeida C.A."/>
            <person name="Ferrarezi J.A."/>
            <person name="Labate C.A."/>
        </authorList>
    </citation>
    <scope>NUCLEOTIDE SEQUENCE</scope>
    <source>
        <strain evidence="10">MF-1</strain>
    </source>
</reference>
<dbReference type="Pfam" id="PF10235">
    <property type="entry name" value="Cript"/>
    <property type="match status" value="1"/>
</dbReference>
<dbReference type="GO" id="GO:0005681">
    <property type="term" value="C:spliceosomal complex"/>
    <property type="evidence" value="ECO:0007669"/>
    <property type="project" value="UniProtKB-KW"/>
</dbReference>
<evidence type="ECO:0000256" key="7">
    <source>
        <dbReference type="ARBA" id="ARBA00023187"/>
    </source>
</evidence>